<dbReference type="RefSeq" id="WP_143609750.1">
    <property type="nucleotide sequence ID" value="NZ_CP107955.1"/>
</dbReference>
<dbReference type="Proteomes" id="UP001257627">
    <property type="component" value="Unassembled WGS sequence"/>
</dbReference>
<feature type="region of interest" description="Disordered" evidence="1">
    <location>
        <begin position="112"/>
        <end position="185"/>
    </location>
</feature>
<evidence type="ECO:0000256" key="1">
    <source>
        <dbReference type="SAM" id="MobiDB-lite"/>
    </source>
</evidence>
<sequence length="185" mass="19895">MSPRYEIQVLLHRIGRWWAVDIPRLDLHSQCRTLERVEDLARGLVAEAVGVPADVIVLDLLVPELARVLGSVVEARHRRAAAVAAEEQAIAAAVHELVDKLDVSQGDAGRLLGLPPSEVARFTPPRGSTPASPGQLMPLPASGPPRPAATPALRSRPGPARRPQQATSPARPSWAIPDDETERRG</sequence>
<accession>A0ABU3UGU5</accession>
<comment type="caution">
    <text evidence="2">The sequence shown here is derived from an EMBL/GenBank/DDBJ whole genome shotgun (WGS) entry which is preliminary data.</text>
</comment>
<evidence type="ECO:0000313" key="2">
    <source>
        <dbReference type="EMBL" id="MDU8993148.1"/>
    </source>
</evidence>
<organism evidence="2 3">
    <name type="scientific">Streptomyces mirabilis</name>
    <dbReference type="NCBI Taxonomy" id="68239"/>
    <lineage>
        <taxon>Bacteria</taxon>
        <taxon>Bacillati</taxon>
        <taxon>Actinomycetota</taxon>
        <taxon>Actinomycetes</taxon>
        <taxon>Kitasatosporales</taxon>
        <taxon>Streptomycetaceae</taxon>
        <taxon>Streptomyces</taxon>
    </lineage>
</organism>
<evidence type="ECO:0000313" key="3">
    <source>
        <dbReference type="Proteomes" id="UP001257627"/>
    </source>
</evidence>
<protein>
    <recommendedName>
        <fullName evidence="4">Transcriptional regulator</fullName>
    </recommendedName>
</protein>
<proteinExistence type="predicted"/>
<keyword evidence="3" id="KW-1185">Reference proteome</keyword>
<gene>
    <name evidence="2" type="ORF">PU648_12400</name>
</gene>
<name>A0ABU3UGU5_9ACTN</name>
<dbReference type="EMBL" id="JARAKF010000001">
    <property type="protein sequence ID" value="MDU8993148.1"/>
    <property type="molecule type" value="Genomic_DNA"/>
</dbReference>
<reference evidence="2 3" key="1">
    <citation type="submission" date="2023-02" db="EMBL/GenBank/DDBJ databases">
        <authorList>
            <person name="Maleckis M."/>
        </authorList>
    </citation>
    <scope>NUCLEOTIDE SEQUENCE [LARGE SCALE GENOMIC DNA]</scope>
    <source>
        <strain evidence="2 3">P8-A2</strain>
    </source>
</reference>
<evidence type="ECO:0008006" key="4">
    <source>
        <dbReference type="Google" id="ProtNLM"/>
    </source>
</evidence>